<gene>
    <name evidence="3" type="ORF">HETIRDRAFT_310579</name>
</gene>
<organism evidence="3 4">
    <name type="scientific">Heterobasidion irregulare (strain TC 32-1)</name>
    <dbReference type="NCBI Taxonomy" id="747525"/>
    <lineage>
        <taxon>Eukaryota</taxon>
        <taxon>Fungi</taxon>
        <taxon>Dikarya</taxon>
        <taxon>Basidiomycota</taxon>
        <taxon>Agaricomycotina</taxon>
        <taxon>Agaricomycetes</taxon>
        <taxon>Russulales</taxon>
        <taxon>Bondarzewiaceae</taxon>
        <taxon>Heterobasidion</taxon>
        <taxon>Heterobasidion annosum species complex</taxon>
    </lineage>
</organism>
<dbReference type="HOGENOM" id="CLU_055868_0_0_1"/>
<dbReference type="PROSITE" id="PS00636">
    <property type="entry name" value="DNAJ_1"/>
    <property type="match status" value="1"/>
</dbReference>
<dbReference type="InterPro" id="IPR018253">
    <property type="entry name" value="DnaJ_domain_CS"/>
</dbReference>
<dbReference type="GO" id="GO:0031072">
    <property type="term" value="F:heat shock protein binding"/>
    <property type="evidence" value="ECO:0007669"/>
    <property type="project" value="TreeGrafter"/>
</dbReference>
<dbReference type="PANTHER" id="PTHR44144">
    <property type="entry name" value="DNAJ HOMOLOG SUBFAMILY C MEMBER 9"/>
    <property type="match status" value="1"/>
</dbReference>
<evidence type="ECO:0000256" key="1">
    <source>
        <dbReference type="SAM" id="MobiDB-lite"/>
    </source>
</evidence>
<feature type="compositionally biased region" description="Acidic residues" evidence="1">
    <location>
        <begin position="243"/>
        <end position="252"/>
    </location>
</feature>
<proteinExistence type="predicted"/>
<feature type="region of interest" description="Disordered" evidence="1">
    <location>
        <begin position="228"/>
        <end position="254"/>
    </location>
</feature>
<dbReference type="CDD" id="cd06257">
    <property type="entry name" value="DnaJ"/>
    <property type="match status" value="1"/>
</dbReference>
<feature type="domain" description="J" evidence="2">
    <location>
        <begin position="18"/>
        <end position="88"/>
    </location>
</feature>
<dbReference type="GO" id="GO:0005737">
    <property type="term" value="C:cytoplasm"/>
    <property type="evidence" value="ECO:0007669"/>
    <property type="project" value="TreeGrafter"/>
</dbReference>
<reference evidence="3 4" key="1">
    <citation type="journal article" date="2012" name="New Phytol.">
        <title>Insight into trade-off between wood decay and parasitism from the genome of a fungal forest pathogen.</title>
        <authorList>
            <person name="Olson A."/>
            <person name="Aerts A."/>
            <person name="Asiegbu F."/>
            <person name="Belbahri L."/>
            <person name="Bouzid O."/>
            <person name="Broberg A."/>
            <person name="Canback B."/>
            <person name="Coutinho P.M."/>
            <person name="Cullen D."/>
            <person name="Dalman K."/>
            <person name="Deflorio G."/>
            <person name="van Diepen L.T."/>
            <person name="Dunand C."/>
            <person name="Duplessis S."/>
            <person name="Durling M."/>
            <person name="Gonthier P."/>
            <person name="Grimwood J."/>
            <person name="Fossdal C.G."/>
            <person name="Hansson D."/>
            <person name="Henrissat B."/>
            <person name="Hietala A."/>
            <person name="Himmelstrand K."/>
            <person name="Hoffmeister D."/>
            <person name="Hogberg N."/>
            <person name="James T.Y."/>
            <person name="Karlsson M."/>
            <person name="Kohler A."/>
            <person name="Kues U."/>
            <person name="Lee Y.H."/>
            <person name="Lin Y.C."/>
            <person name="Lind M."/>
            <person name="Lindquist E."/>
            <person name="Lombard V."/>
            <person name="Lucas S."/>
            <person name="Lunden K."/>
            <person name="Morin E."/>
            <person name="Murat C."/>
            <person name="Park J."/>
            <person name="Raffaello T."/>
            <person name="Rouze P."/>
            <person name="Salamov A."/>
            <person name="Schmutz J."/>
            <person name="Solheim H."/>
            <person name="Stahlberg J."/>
            <person name="Velez H."/>
            <person name="de Vries R.P."/>
            <person name="Wiebenga A."/>
            <person name="Woodward S."/>
            <person name="Yakovlev I."/>
            <person name="Garbelotto M."/>
            <person name="Martin F."/>
            <person name="Grigoriev I.V."/>
            <person name="Stenlid J."/>
        </authorList>
    </citation>
    <scope>NUCLEOTIDE SEQUENCE [LARGE SCALE GENOMIC DNA]</scope>
    <source>
        <strain evidence="3 4">TC 32-1</strain>
    </source>
</reference>
<feature type="compositionally biased region" description="Basic and acidic residues" evidence="1">
    <location>
        <begin position="317"/>
        <end position="338"/>
    </location>
</feature>
<evidence type="ECO:0000313" key="3">
    <source>
        <dbReference type="EMBL" id="ETW85936.1"/>
    </source>
</evidence>
<dbReference type="FunCoup" id="W4KLL2">
    <property type="interactions" value="696"/>
</dbReference>
<dbReference type="PANTHER" id="PTHR44144:SF1">
    <property type="entry name" value="DNAJ HOMOLOG SUBFAMILY C MEMBER 9"/>
    <property type="match status" value="1"/>
</dbReference>
<dbReference type="RefSeq" id="XP_009542737.1">
    <property type="nucleotide sequence ID" value="XM_009544442.1"/>
</dbReference>
<dbReference type="GO" id="GO:0005634">
    <property type="term" value="C:nucleus"/>
    <property type="evidence" value="ECO:0007669"/>
    <property type="project" value="TreeGrafter"/>
</dbReference>
<dbReference type="EMBL" id="KI925455">
    <property type="protein sequence ID" value="ETW85936.1"/>
    <property type="molecule type" value="Genomic_DNA"/>
</dbReference>
<dbReference type="InterPro" id="IPR001623">
    <property type="entry name" value="DnaJ_domain"/>
</dbReference>
<accession>W4KLL2</accession>
<dbReference type="SMART" id="SM00271">
    <property type="entry name" value="DnaJ"/>
    <property type="match status" value="1"/>
</dbReference>
<dbReference type="Gene3D" id="1.10.287.110">
    <property type="entry name" value="DnaJ domain"/>
    <property type="match status" value="1"/>
</dbReference>
<dbReference type="Pfam" id="PF00226">
    <property type="entry name" value="DnaJ"/>
    <property type="match status" value="1"/>
</dbReference>
<keyword evidence="4" id="KW-1185">Reference proteome</keyword>
<dbReference type="PRINTS" id="PR00625">
    <property type="entry name" value="JDOMAIN"/>
</dbReference>
<dbReference type="AlphaFoldDB" id="W4KLL2"/>
<evidence type="ECO:0000259" key="2">
    <source>
        <dbReference type="PROSITE" id="PS50076"/>
    </source>
</evidence>
<evidence type="ECO:0000313" key="4">
    <source>
        <dbReference type="Proteomes" id="UP000030671"/>
    </source>
</evidence>
<dbReference type="eggNOG" id="KOG0719">
    <property type="taxonomic scope" value="Eukaryota"/>
</dbReference>
<dbReference type="SUPFAM" id="SSF46565">
    <property type="entry name" value="Chaperone J-domain"/>
    <property type="match status" value="1"/>
</dbReference>
<dbReference type="OrthoDB" id="110024at2759"/>
<dbReference type="InterPro" id="IPR056453">
    <property type="entry name" value="HTH_DNAJC9"/>
</dbReference>
<dbReference type="PROSITE" id="PS50076">
    <property type="entry name" value="DNAJ_2"/>
    <property type="match status" value="1"/>
</dbReference>
<feature type="region of interest" description="Disordered" evidence="1">
    <location>
        <begin position="275"/>
        <end position="355"/>
    </location>
</feature>
<name>W4KLL2_HETIT</name>
<dbReference type="InterPro" id="IPR036869">
    <property type="entry name" value="J_dom_sf"/>
</dbReference>
<dbReference type="KEGG" id="hir:HETIRDRAFT_310579"/>
<sequence length="355" mass="40158">MDDQRDPTALFFGNDSVDLYATLTLTQSASFEEIKRAYRKLALIYHPDKHATKGESAKADASLKFQQIGFAYAVLSDTKKRNRYDLTGKTDEGFDVGLGEDGWEAYFEELFDRVTREKLDQMKKEYQGSTEETEDLKKAYLNTDGSIDEIMSHIPHSRHEDETRFIILISSLITEGVLPTKSAWISSTKDEKRKVIREKQADKEAEEAEEMARELGVWDEFYGSGKPGTCKGKAKGKGKEKKDDEDGEDEEDHSALQALILKKKKNADSFIDNLAAKYAEPQPRGKGKGKRKADLEEVEDGAESPKKRRRGVAVHPPDIDDKEFQKLRQKLFGDKTKSFGEGSTKSRKGRVRKGK</sequence>
<protein>
    <recommendedName>
        <fullName evidence="2">J domain-containing protein</fullName>
    </recommendedName>
</protein>
<dbReference type="Proteomes" id="UP000030671">
    <property type="component" value="Unassembled WGS sequence"/>
</dbReference>
<dbReference type="GeneID" id="20669789"/>
<dbReference type="Pfam" id="PF23302">
    <property type="entry name" value="HTH_DNAJC9"/>
    <property type="match status" value="1"/>
</dbReference>
<feature type="compositionally biased region" description="Basic residues" evidence="1">
    <location>
        <begin position="345"/>
        <end position="355"/>
    </location>
</feature>
<dbReference type="InParanoid" id="W4KLL2"/>
<dbReference type="InterPro" id="IPR052594">
    <property type="entry name" value="J_domain-containing_protein"/>
</dbReference>
<dbReference type="STRING" id="747525.W4KLL2"/>